<accession>A0ABQ5FVK6</accession>
<dbReference type="EMBL" id="BQNB010017804">
    <property type="protein sequence ID" value="GJT67400.1"/>
    <property type="molecule type" value="Genomic_DNA"/>
</dbReference>
<name>A0ABQ5FVK6_9ASTR</name>
<dbReference type="Proteomes" id="UP001151760">
    <property type="component" value="Unassembled WGS sequence"/>
</dbReference>
<proteinExistence type="predicted"/>
<protein>
    <submittedName>
        <fullName evidence="1">Uncharacterized protein</fullName>
    </submittedName>
</protein>
<evidence type="ECO:0000313" key="1">
    <source>
        <dbReference type="EMBL" id="GJT67400.1"/>
    </source>
</evidence>
<reference evidence="1" key="2">
    <citation type="submission" date="2022-01" db="EMBL/GenBank/DDBJ databases">
        <authorList>
            <person name="Yamashiro T."/>
            <person name="Shiraishi A."/>
            <person name="Satake H."/>
            <person name="Nakayama K."/>
        </authorList>
    </citation>
    <scope>NUCLEOTIDE SEQUENCE</scope>
</reference>
<gene>
    <name evidence="1" type="ORF">Tco_1018880</name>
</gene>
<evidence type="ECO:0000313" key="2">
    <source>
        <dbReference type="Proteomes" id="UP001151760"/>
    </source>
</evidence>
<reference evidence="1" key="1">
    <citation type="journal article" date="2022" name="Int. J. Mol. Sci.">
        <title>Draft Genome of Tanacetum Coccineum: Genomic Comparison of Closely Related Tanacetum-Family Plants.</title>
        <authorList>
            <person name="Yamashiro T."/>
            <person name="Shiraishi A."/>
            <person name="Nakayama K."/>
            <person name="Satake H."/>
        </authorList>
    </citation>
    <scope>NUCLEOTIDE SEQUENCE</scope>
</reference>
<comment type="caution">
    <text evidence="1">The sequence shown here is derived from an EMBL/GenBank/DDBJ whole genome shotgun (WGS) entry which is preliminary data.</text>
</comment>
<sequence length="247" mass="27855">MRGSHWSKPTRIDTRIRKEAHQEVGFYTELLVKEAQRGLTHGMPCWQSMCSLNDPTVIIEDPMIGRFRLKGVCNRIKASHDYYKYKLTPHIVIVTALLALVLKICIYRSSAPQFVLSPFQTTLLAKQVYRKVSKKNNVNTSGNKKNDVEPTIEVIKSNPGETSNLASKKPILVNPRSGMWILVVLGKPLTMINFSGDHDSEDEVASVDNDMAKFLASKDVGYGQDIPDKIQDICDNLDIKVRGRKKK</sequence>
<organism evidence="1 2">
    <name type="scientific">Tanacetum coccineum</name>
    <dbReference type="NCBI Taxonomy" id="301880"/>
    <lineage>
        <taxon>Eukaryota</taxon>
        <taxon>Viridiplantae</taxon>
        <taxon>Streptophyta</taxon>
        <taxon>Embryophyta</taxon>
        <taxon>Tracheophyta</taxon>
        <taxon>Spermatophyta</taxon>
        <taxon>Magnoliopsida</taxon>
        <taxon>eudicotyledons</taxon>
        <taxon>Gunneridae</taxon>
        <taxon>Pentapetalae</taxon>
        <taxon>asterids</taxon>
        <taxon>campanulids</taxon>
        <taxon>Asterales</taxon>
        <taxon>Asteraceae</taxon>
        <taxon>Asteroideae</taxon>
        <taxon>Anthemideae</taxon>
        <taxon>Anthemidinae</taxon>
        <taxon>Tanacetum</taxon>
    </lineage>
</organism>
<keyword evidence="2" id="KW-1185">Reference proteome</keyword>